<dbReference type="AlphaFoldDB" id="A0AA95MQI2"/>
<dbReference type="SUPFAM" id="SSF56112">
    <property type="entry name" value="Protein kinase-like (PK-like)"/>
    <property type="match status" value="1"/>
</dbReference>
<dbReference type="GO" id="GO:0042601">
    <property type="term" value="C:endospore-forming forespore"/>
    <property type="evidence" value="ECO:0007669"/>
    <property type="project" value="TreeGrafter"/>
</dbReference>
<sequence>MKAINPSKNQKGDDDYLDRLFSYFQSQFYEKIIQLVPIRKSVFFLKTVKNTYIVKGYHTNRRLKLQEAFTATLRKEGFNKTYQYLASPVRAQLFFEGTYFGCMEYITPDKTAFSFHTQNERQEGMALLDQFHKATASFETRYRTLLPKGNLIEKWRERFTIFSTNLPFLRYFINEPFISEMASWANWSLDGMEKNSDYFKKKPFVILHGDLAHHNFLRDEQGKLHLIDFDLISIGTPALDYLQYANRILPYIDWSFEKLKTSKQMQKYLEAEAFLYALAFPADIFREWNRMIREKTYTDDVKFRQVMDLSIGQFYTRKKFIDHLINQLN</sequence>
<feature type="domain" description="Aminoglycoside phosphotransferase" evidence="1">
    <location>
        <begin position="42"/>
        <end position="245"/>
    </location>
</feature>
<dbReference type="KEGG" id="nnv:QNH39_19700"/>
<dbReference type="PANTHER" id="PTHR39179">
    <property type="entry name" value="SPORE COAT PROTEIN I"/>
    <property type="match status" value="1"/>
</dbReference>
<evidence type="ECO:0000313" key="3">
    <source>
        <dbReference type="Proteomes" id="UP001178288"/>
    </source>
</evidence>
<keyword evidence="2" id="KW-0808">Transferase</keyword>
<dbReference type="EC" id="2.7.1.-" evidence="2"/>
<organism evidence="2 3">
    <name type="scientific">Neobacillus novalis</name>
    <dbReference type="NCBI Taxonomy" id="220687"/>
    <lineage>
        <taxon>Bacteria</taxon>
        <taxon>Bacillati</taxon>
        <taxon>Bacillota</taxon>
        <taxon>Bacilli</taxon>
        <taxon>Bacillales</taxon>
        <taxon>Bacillaceae</taxon>
        <taxon>Neobacillus</taxon>
    </lineage>
</organism>
<dbReference type="Pfam" id="PF01636">
    <property type="entry name" value="APH"/>
    <property type="match status" value="1"/>
</dbReference>
<dbReference type="EMBL" id="CP126114">
    <property type="protein sequence ID" value="WHY84858.1"/>
    <property type="molecule type" value="Genomic_DNA"/>
</dbReference>
<dbReference type="RefSeq" id="WP_066090457.1">
    <property type="nucleotide sequence ID" value="NZ_CP126114.1"/>
</dbReference>
<evidence type="ECO:0000313" key="2">
    <source>
        <dbReference type="EMBL" id="WHY84858.1"/>
    </source>
</evidence>
<name>A0AA95MQI2_9BACI</name>
<dbReference type="Proteomes" id="UP001178288">
    <property type="component" value="Chromosome"/>
</dbReference>
<gene>
    <name evidence="2" type="ORF">QNH39_19700</name>
</gene>
<dbReference type="GO" id="GO:0016740">
    <property type="term" value="F:transferase activity"/>
    <property type="evidence" value="ECO:0007669"/>
    <property type="project" value="UniProtKB-KW"/>
</dbReference>
<dbReference type="InterPro" id="IPR002575">
    <property type="entry name" value="Aminoglycoside_PTrfase"/>
</dbReference>
<dbReference type="InterPro" id="IPR011009">
    <property type="entry name" value="Kinase-like_dom_sf"/>
</dbReference>
<reference evidence="2" key="1">
    <citation type="submission" date="2023-05" db="EMBL/GenBank/DDBJ databases">
        <title>Comparative genomics of Bacillaceae isolates and their secondary metabolite potential.</title>
        <authorList>
            <person name="Song L."/>
            <person name="Nielsen L.J."/>
            <person name="Mohite O."/>
            <person name="Xu X."/>
            <person name="Weber T."/>
            <person name="Kovacs A.T."/>
        </authorList>
    </citation>
    <scope>NUCLEOTIDE SEQUENCE</scope>
    <source>
        <strain evidence="2">XLM17</strain>
    </source>
</reference>
<dbReference type="PANTHER" id="PTHR39179:SF3">
    <property type="entry name" value="COTS-RELATED PROTEIN"/>
    <property type="match status" value="1"/>
</dbReference>
<accession>A0AA95MQI2</accession>
<evidence type="ECO:0000259" key="1">
    <source>
        <dbReference type="Pfam" id="PF01636"/>
    </source>
</evidence>
<dbReference type="InterPro" id="IPR047175">
    <property type="entry name" value="CotS-like"/>
</dbReference>
<keyword evidence="3" id="KW-1185">Reference proteome</keyword>
<protein>
    <submittedName>
        <fullName evidence="2">Aminoglycoside phosphotransferase family protein</fullName>
        <ecNumber evidence="2">2.7.1.-</ecNumber>
    </submittedName>
</protein>
<dbReference type="Gene3D" id="3.90.1200.10">
    <property type="match status" value="1"/>
</dbReference>
<proteinExistence type="predicted"/>